<dbReference type="Proteomes" id="UP000244855">
    <property type="component" value="Unassembled WGS sequence"/>
</dbReference>
<dbReference type="Gene3D" id="1.25.40.20">
    <property type="entry name" value="Ankyrin repeat-containing domain"/>
    <property type="match status" value="1"/>
</dbReference>
<dbReference type="InterPro" id="IPR027417">
    <property type="entry name" value="P-loop_NTPase"/>
</dbReference>
<name>A0A2V1DVD4_9PLEO</name>
<dbReference type="EMBL" id="KZ805346">
    <property type="protein sequence ID" value="PVI02177.1"/>
    <property type="molecule type" value="Genomic_DNA"/>
</dbReference>
<feature type="domain" description="Nephrocystin 3-like N-terminal" evidence="2">
    <location>
        <begin position="255"/>
        <end position="436"/>
    </location>
</feature>
<dbReference type="AlphaFoldDB" id="A0A2V1DVD4"/>
<organism evidence="4 5">
    <name type="scientific">Periconia macrospinosa</name>
    <dbReference type="NCBI Taxonomy" id="97972"/>
    <lineage>
        <taxon>Eukaryota</taxon>
        <taxon>Fungi</taxon>
        <taxon>Dikarya</taxon>
        <taxon>Ascomycota</taxon>
        <taxon>Pezizomycotina</taxon>
        <taxon>Dothideomycetes</taxon>
        <taxon>Pleosporomycetidae</taxon>
        <taxon>Pleosporales</taxon>
        <taxon>Massarineae</taxon>
        <taxon>Periconiaceae</taxon>
        <taxon>Periconia</taxon>
    </lineage>
</organism>
<dbReference type="PANTHER" id="PTHR10039">
    <property type="entry name" value="AMELOGENIN"/>
    <property type="match status" value="1"/>
</dbReference>
<evidence type="ECO:0000259" key="2">
    <source>
        <dbReference type="Pfam" id="PF24883"/>
    </source>
</evidence>
<dbReference type="Gene3D" id="3.40.50.300">
    <property type="entry name" value="P-loop containing nucleotide triphosphate hydrolases"/>
    <property type="match status" value="1"/>
</dbReference>
<dbReference type="PANTHER" id="PTHR10039:SF5">
    <property type="entry name" value="NACHT DOMAIN-CONTAINING PROTEIN"/>
    <property type="match status" value="1"/>
</dbReference>
<keyword evidence="1" id="KW-0677">Repeat</keyword>
<feature type="domain" description="DUF7791" evidence="3">
    <location>
        <begin position="550"/>
        <end position="678"/>
    </location>
</feature>
<dbReference type="STRING" id="97972.A0A2V1DVD4"/>
<dbReference type="OrthoDB" id="443402at2759"/>
<dbReference type="SUPFAM" id="SSF52540">
    <property type="entry name" value="P-loop containing nucleoside triphosphate hydrolases"/>
    <property type="match status" value="1"/>
</dbReference>
<evidence type="ECO:0000256" key="1">
    <source>
        <dbReference type="ARBA" id="ARBA00022737"/>
    </source>
</evidence>
<gene>
    <name evidence="4" type="ORF">DM02DRAFT_702654</name>
</gene>
<dbReference type="SUPFAM" id="SSF48403">
    <property type="entry name" value="Ankyrin repeat"/>
    <property type="match status" value="1"/>
</dbReference>
<dbReference type="InterPro" id="IPR036770">
    <property type="entry name" value="Ankyrin_rpt-contain_sf"/>
</dbReference>
<reference evidence="4 5" key="1">
    <citation type="journal article" date="2018" name="Sci. Rep.">
        <title>Comparative genomics provides insights into the lifestyle and reveals functional heterogeneity of dark septate endophytic fungi.</title>
        <authorList>
            <person name="Knapp D.G."/>
            <person name="Nemeth J.B."/>
            <person name="Barry K."/>
            <person name="Hainaut M."/>
            <person name="Henrissat B."/>
            <person name="Johnson J."/>
            <person name="Kuo A."/>
            <person name="Lim J.H.P."/>
            <person name="Lipzen A."/>
            <person name="Nolan M."/>
            <person name="Ohm R.A."/>
            <person name="Tamas L."/>
            <person name="Grigoriev I.V."/>
            <person name="Spatafora J.W."/>
            <person name="Nagy L.G."/>
            <person name="Kovacs G.M."/>
        </authorList>
    </citation>
    <scope>NUCLEOTIDE SEQUENCE [LARGE SCALE GENOMIC DNA]</scope>
    <source>
        <strain evidence="4 5">DSE2036</strain>
    </source>
</reference>
<proteinExistence type="predicted"/>
<protein>
    <submittedName>
        <fullName evidence="4">Uncharacterized protein</fullName>
    </submittedName>
</protein>
<dbReference type="Pfam" id="PF24883">
    <property type="entry name" value="NPHP3_N"/>
    <property type="match status" value="1"/>
</dbReference>
<keyword evidence="5" id="KW-1185">Reference proteome</keyword>
<dbReference type="Pfam" id="PF25053">
    <property type="entry name" value="DUF7791"/>
    <property type="match status" value="1"/>
</dbReference>
<dbReference type="InterPro" id="IPR056884">
    <property type="entry name" value="NPHP3-like_N"/>
</dbReference>
<sequence>MEALTAIGLAANVVQFVQFATKIVSHTMRVYRTKEASEGDLTIGKLTSSLEAHSKALCSSLEYQESDGFSLSVADKEILEMCRQCEELTRKLLATLGGLRSSKTTMWGSFIGVLKTSWSEEEIEKLCQTLDRYRQQIALLMMASVRDEVRALQTRQNRNDERLISTVEETRAKVESFFEHFAQLRLWQDEVTKAIHDDYECRKSDSDKGLVPATDMQRDMTVDDSRRFHKGLLYWLRFTELDYRYEKIEKAHEETFKWIFRNPRDGQWSCFRQWLKSDADPLYWITGKPAAGKSTLMKYIHSNPQTKQYLHEWAQGRTLIMTSFYFWGSGTPIQMSEEGMARTLLSESLRQAPELAVLLFPHKVEEYLMFRNTWKDPITLTELKKALRLLAQQAGTEYNVFFLIDGLDECQGDHGKLITMIQELSSPGVKICASSRPWIIFEDGFQQHPNLRLENLTYHDIERFVSLKFQKNRGFAQLRALDPRHTNELVTRIITKASGVFLWVSLVTNSLLEGLSDGERLEQLHERLEALPADLESLFWSILTHLQGKHLARASELIQIIRAAFSPVNLLTLSYADETDPDYAIKFPLGKISMDQAHARAEFFRRGLNACCKGLIESKPQEHCELAYTKVGYLHRTVKDYLEREEIWSKLTAATDEKFNPYLRLCTASIVKFKIRDQKVFQDGGVGKFWLRVSHVIKYATKADPRCTKQQQPKLLNELDRTLVYLASLKEDWEDRNWLETLESNYMTPVKHWSVSYLAGNFAGSFCASIGAPDLNRTSFLHLAIQFQLTDYVRYMLRRKGRSICDKETFSRALIIAFTECEIFDVESGDAMNRDFRVHKGRDPGLIELLLSYGADPNAKLQNVMMHSSESVGSYTPWVIFLNSWTGEGFERVGKSLLDSGADPFLVKPEIPELFDYARKCMEIHGKKKKRFRLSMVGDLGRKKHENNKTGWWSKWRK</sequence>
<evidence type="ECO:0000259" key="3">
    <source>
        <dbReference type="Pfam" id="PF25053"/>
    </source>
</evidence>
<evidence type="ECO:0000313" key="5">
    <source>
        <dbReference type="Proteomes" id="UP000244855"/>
    </source>
</evidence>
<dbReference type="InterPro" id="IPR056693">
    <property type="entry name" value="DUF7791"/>
</dbReference>
<accession>A0A2V1DVD4</accession>
<evidence type="ECO:0000313" key="4">
    <source>
        <dbReference type="EMBL" id="PVI02177.1"/>
    </source>
</evidence>